<reference evidence="1" key="1">
    <citation type="submission" date="2023-11" db="EMBL/GenBank/DDBJ databases">
        <authorList>
            <person name="Poullet M."/>
        </authorList>
    </citation>
    <scope>NUCLEOTIDE SEQUENCE</scope>
    <source>
        <strain evidence="1">E1834</strain>
    </source>
</reference>
<evidence type="ECO:0000313" key="1">
    <source>
        <dbReference type="EMBL" id="CAK5084278.1"/>
    </source>
</evidence>
<comment type="caution">
    <text evidence="1">The sequence shown here is derived from an EMBL/GenBank/DDBJ whole genome shotgun (WGS) entry which is preliminary data.</text>
</comment>
<sequence>MLVRCLLPMDLDIGPGTRKSSTLCSLLLLVIATFLVVEVPGQSNNDGSVGVANHKLIGKEVRLVDYTIEANEANFNSDEYRKRFPNACDVKIDSKTMYVAFFFVKIFKGKIIPYFSEVRYDYNSTGCNVDLLSKNKGYNNKIKFTAGVRNKRMGLKCLDVGGSVQHSFNNIMPFVYSQNNEVIQELSKGSTKFNVNPNGGCKSGCGGKCLQWTPLEISWSKKGADVYAYTRLVGDAEPGIKQSRRLIKDEYILVFNMTLKSASEFTMEFDGQKTFNNHVDIACVLGGKPIAEPKTWTITDKDLKGEYLVFSLLPLNASVVFDGENLAGKPPPGPHCDLFIQFDRTYYELLFVHPPATTTTTTTPTPNICPTEPAATTCAPCPLNPVQTPTPETSTSAVKNISSPSTKYPADSKYPEESKGWLFYLILVAAIIEGLIIIGILAWFARSWKKRKHSCEKECMTCTKYEQYLYGVYSAEPQVGEKIKTFAAWKEEVKKIGRFGVTIQLRSD</sequence>
<dbReference type="Proteomes" id="UP001497535">
    <property type="component" value="Unassembled WGS sequence"/>
</dbReference>
<organism evidence="1 2">
    <name type="scientific">Meloidogyne enterolobii</name>
    <name type="common">Root-knot nematode worm</name>
    <name type="synonym">Meloidogyne mayaguensis</name>
    <dbReference type="NCBI Taxonomy" id="390850"/>
    <lineage>
        <taxon>Eukaryota</taxon>
        <taxon>Metazoa</taxon>
        <taxon>Ecdysozoa</taxon>
        <taxon>Nematoda</taxon>
        <taxon>Chromadorea</taxon>
        <taxon>Rhabditida</taxon>
        <taxon>Tylenchina</taxon>
        <taxon>Tylenchomorpha</taxon>
        <taxon>Tylenchoidea</taxon>
        <taxon>Meloidogynidae</taxon>
        <taxon>Meloidogyninae</taxon>
        <taxon>Meloidogyne</taxon>
    </lineage>
</organism>
<accession>A0ACB1A1M4</accession>
<dbReference type="EMBL" id="CAVMJV010000053">
    <property type="protein sequence ID" value="CAK5084278.1"/>
    <property type="molecule type" value="Genomic_DNA"/>
</dbReference>
<keyword evidence="2" id="KW-1185">Reference proteome</keyword>
<evidence type="ECO:0000313" key="2">
    <source>
        <dbReference type="Proteomes" id="UP001497535"/>
    </source>
</evidence>
<proteinExistence type="predicted"/>
<protein>
    <submittedName>
        <fullName evidence="1">Uncharacterized protein</fullName>
    </submittedName>
</protein>
<name>A0ACB1A1M4_MELEN</name>
<gene>
    <name evidence="1" type="ORF">MENTE1834_LOCUS31668</name>
</gene>